<keyword evidence="2" id="KW-0479">Metal-binding</keyword>
<dbReference type="GO" id="GO:0046872">
    <property type="term" value="F:metal ion binding"/>
    <property type="evidence" value="ECO:0007669"/>
    <property type="project" value="UniProtKB-KW"/>
</dbReference>
<dbReference type="EMBL" id="LVWE01000038">
    <property type="protein sequence ID" value="OAD44772.1"/>
    <property type="molecule type" value="Genomic_DNA"/>
</dbReference>
<comment type="similarity">
    <text evidence="1">Belongs to the DinB family.</text>
</comment>
<dbReference type="Gene3D" id="1.20.120.450">
    <property type="entry name" value="dinb family like domain"/>
    <property type="match status" value="1"/>
</dbReference>
<dbReference type="SUPFAM" id="SSF109854">
    <property type="entry name" value="DinB/YfiT-like putative metalloenzymes"/>
    <property type="match status" value="1"/>
</dbReference>
<sequence>MIEAIEKNLQRGISLLNTISNEQYSDNSVAPYYSIIGCHMRHILDVFSCVLVGVESQSIYLNKRNRNELLELHTQLGIEYFNETIHKLKEIDILELEKTMLVKDDLGLGVKSVNYTLAAILMQAHSHAIHHFASIGYIIYQLGTELPDADLGFNPTTPKATVEKR</sequence>
<dbReference type="InterPro" id="IPR034660">
    <property type="entry name" value="DinB/YfiT-like"/>
</dbReference>
<gene>
    <name evidence="3" type="ORF">LPB303_10615</name>
</gene>
<dbReference type="Proteomes" id="UP000076923">
    <property type="component" value="Unassembled WGS sequence"/>
</dbReference>
<evidence type="ECO:0000313" key="4">
    <source>
        <dbReference type="Proteomes" id="UP000076923"/>
    </source>
</evidence>
<accession>A0A176TA92</accession>
<proteinExistence type="inferred from homology"/>
<dbReference type="Pfam" id="PF05163">
    <property type="entry name" value="DinB"/>
    <property type="match status" value="1"/>
</dbReference>
<evidence type="ECO:0000256" key="1">
    <source>
        <dbReference type="ARBA" id="ARBA00008635"/>
    </source>
</evidence>
<reference evidence="3 4" key="1">
    <citation type="submission" date="2016-02" db="EMBL/GenBank/DDBJ databases">
        <title>Draft genome sequence of Polaribacter atrinae KACC17473.</title>
        <authorList>
            <person name="Shin S.-K."/>
            <person name="Yi H."/>
        </authorList>
    </citation>
    <scope>NUCLEOTIDE SEQUENCE [LARGE SCALE GENOMIC DNA]</scope>
    <source>
        <strain evidence="3 4">KACC 17473</strain>
    </source>
</reference>
<evidence type="ECO:0000256" key="2">
    <source>
        <dbReference type="ARBA" id="ARBA00022723"/>
    </source>
</evidence>
<protein>
    <recommendedName>
        <fullName evidence="5">DinB family protein</fullName>
    </recommendedName>
</protein>
<dbReference type="OrthoDB" id="1162179at2"/>
<evidence type="ECO:0008006" key="5">
    <source>
        <dbReference type="Google" id="ProtNLM"/>
    </source>
</evidence>
<dbReference type="InterPro" id="IPR007837">
    <property type="entry name" value="DinB"/>
</dbReference>
<dbReference type="RefSeq" id="WP_068450012.1">
    <property type="nucleotide sequence ID" value="NZ_CANKUV010000013.1"/>
</dbReference>
<keyword evidence="4" id="KW-1185">Reference proteome</keyword>
<dbReference type="AlphaFoldDB" id="A0A176TA92"/>
<organism evidence="3 4">
    <name type="scientific">Polaribacter atrinae</name>
    <dbReference type="NCBI Taxonomy" id="1333662"/>
    <lineage>
        <taxon>Bacteria</taxon>
        <taxon>Pseudomonadati</taxon>
        <taxon>Bacteroidota</taxon>
        <taxon>Flavobacteriia</taxon>
        <taxon>Flavobacteriales</taxon>
        <taxon>Flavobacteriaceae</taxon>
    </lineage>
</organism>
<evidence type="ECO:0000313" key="3">
    <source>
        <dbReference type="EMBL" id="OAD44772.1"/>
    </source>
</evidence>
<comment type="caution">
    <text evidence="3">The sequence shown here is derived from an EMBL/GenBank/DDBJ whole genome shotgun (WGS) entry which is preliminary data.</text>
</comment>
<name>A0A176TA92_9FLAO</name>
<dbReference type="STRING" id="1333662.LPB303_10615"/>